<keyword evidence="6 8" id="KW-0446">Lipid-binding</keyword>
<feature type="binding site" evidence="8">
    <location>
        <position position="184"/>
    </location>
    <ligand>
        <name>ATP</name>
        <dbReference type="ChEBI" id="CHEBI:30616"/>
    </ligand>
</feature>
<evidence type="ECO:0000256" key="5">
    <source>
        <dbReference type="ARBA" id="ARBA00022840"/>
    </source>
</evidence>
<dbReference type="HAMAP" id="MF_00377">
    <property type="entry name" value="DnaA_bact"/>
    <property type="match status" value="1"/>
</dbReference>
<accession>I0GLS2</accession>
<feature type="domain" description="AAA+ ATPase" evidence="13">
    <location>
        <begin position="170"/>
        <end position="298"/>
    </location>
</feature>
<evidence type="ECO:0000256" key="3">
    <source>
        <dbReference type="ARBA" id="ARBA00022705"/>
    </source>
</evidence>
<organism evidence="15 16">
    <name type="scientific">Selenomonas ruminantium subsp. lactilytica (strain NBRC 103574 / TAM6421)</name>
    <dbReference type="NCBI Taxonomy" id="927704"/>
    <lineage>
        <taxon>Bacteria</taxon>
        <taxon>Bacillati</taxon>
        <taxon>Bacillota</taxon>
        <taxon>Negativicutes</taxon>
        <taxon>Selenomonadales</taxon>
        <taxon>Selenomonadaceae</taxon>
        <taxon>Selenomonas</taxon>
    </lineage>
</organism>
<evidence type="ECO:0000256" key="4">
    <source>
        <dbReference type="ARBA" id="ARBA00022741"/>
    </source>
</evidence>
<dbReference type="PRINTS" id="PR00051">
    <property type="entry name" value="DNAA"/>
</dbReference>
<dbReference type="InterPro" id="IPR024633">
    <property type="entry name" value="DnaA_N_dom"/>
</dbReference>
<evidence type="ECO:0000256" key="2">
    <source>
        <dbReference type="ARBA" id="ARBA00022490"/>
    </source>
</evidence>
<feature type="region of interest" description="Domain III, AAA+ region" evidence="8">
    <location>
        <begin position="137"/>
        <end position="353"/>
    </location>
</feature>
<dbReference type="InterPro" id="IPR013159">
    <property type="entry name" value="DnaA_C"/>
</dbReference>
<protein>
    <recommendedName>
        <fullName evidence="8 9">Chromosomal replication initiator protein DnaA</fullName>
    </recommendedName>
</protein>
<sequence>MEQTQLKAVWAQILDKMKEQELVGPSAYNWLNPVEPISLTEETLELGTQTEMAKEWIAERYLIFIEDAAKAVFGVPKKVILTVQESAAPEEEPAPVTRSGKKEKPDQGSLFTEGNAPAEHLATPVEVPIVAPGDNSSLNPKYTFDTFVTGKSNNFAHAAAMAVADKPGKTYNPFFMYGGVGLGKTHLMHAIGNRVLKNHPEMRVLYVSSEQFTNEIIQAIQQGTSDKFRQKYRNIDVLLIDDIQFISGKTSTQEEFFHTFNTLYDAQKQVIISSDRPPREVERLEERLRSRFDWGLTTDIQAPDLETRIAILKNKAQSDHFNIPDDVMVYIASRIDSNIRELEGALTRLEAYASLTKRAVNTDLVAEALKDIFPNGKAKEVTMDIIQEIVASYFKIKIEDLHSKKRTRNIAYPRQIAMYLCREMTENSLPQIGNFFGGRDHTTVIHAYDKINQDKETDNRLSGILNELMDRIQKV</sequence>
<dbReference type="Pfam" id="PF00308">
    <property type="entry name" value="Bac_DnaA"/>
    <property type="match status" value="1"/>
</dbReference>
<evidence type="ECO:0000256" key="1">
    <source>
        <dbReference type="ARBA" id="ARBA00006583"/>
    </source>
</evidence>
<feature type="region of interest" description="Domain IV, binds dsDNA" evidence="8">
    <location>
        <begin position="354"/>
        <end position="475"/>
    </location>
</feature>
<dbReference type="InterPro" id="IPR001957">
    <property type="entry name" value="Chromosome_initiator_DnaA"/>
</dbReference>
<dbReference type="NCBIfam" id="TIGR00362">
    <property type="entry name" value="DnaA"/>
    <property type="match status" value="1"/>
</dbReference>
<dbReference type="Gene3D" id="1.10.1750.10">
    <property type="match status" value="1"/>
</dbReference>
<dbReference type="GO" id="GO:0003688">
    <property type="term" value="F:DNA replication origin binding"/>
    <property type="evidence" value="ECO:0007669"/>
    <property type="project" value="UniProtKB-UniRule"/>
</dbReference>
<dbReference type="InterPro" id="IPR003593">
    <property type="entry name" value="AAA+_ATPase"/>
</dbReference>
<feature type="binding site" evidence="8">
    <location>
        <position position="181"/>
    </location>
    <ligand>
        <name>ATP</name>
        <dbReference type="ChEBI" id="CHEBI:30616"/>
    </ligand>
</feature>
<feature type="binding site" evidence="8">
    <location>
        <position position="185"/>
    </location>
    <ligand>
        <name>ATP</name>
        <dbReference type="ChEBI" id="CHEBI:30616"/>
    </ligand>
</feature>
<evidence type="ECO:0000256" key="11">
    <source>
        <dbReference type="RuleBase" id="RU004227"/>
    </source>
</evidence>
<feature type="region of interest" description="Disordered" evidence="12">
    <location>
        <begin position="86"/>
        <end position="114"/>
    </location>
</feature>
<evidence type="ECO:0000256" key="10">
    <source>
        <dbReference type="RuleBase" id="RU000577"/>
    </source>
</evidence>
<dbReference type="PANTHER" id="PTHR30050:SF2">
    <property type="entry name" value="CHROMOSOMAL REPLICATION INITIATOR PROTEIN DNAA"/>
    <property type="match status" value="1"/>
</dbReference>
<comment type="function">
    <text evidence="8 10">Plays an essential role in the initiation and regulation of chromosomal replication. ATP-DnaA binds to the origin of replication (oriC) to initiate formation of the DNA replication initiation complex once per cell cycle. Binds the DnaA box (a 9 base pair repeat at the origin) and separates the double-stranded (ds)DNA. Forms a right-handed helical filament on oriC DNA; dsDNA binds to the exterior of the filament while single-stranded (ss)DNA is stabiized in the filament's interior. The ATP-DnaA-oriC complex binds and stabilizes one strand of the AT-rich DNA unwinding element (DUE), permitting loading of DNA polymerase. After initiation quickly degrades to an ADP-DnaA complex that is not apt for DNA replication. Binds acidic phospholipids.</text>
</comment>
<comment type="subcellular location">
    <subcellularLocation>
        <location evidence="8">Cytoplasm</location>
    </subcellularLocation>
</comment>
<dbReference type="InterPro" id="IPR018312">
    <property type="entry name" value="Chromosome_initiator_DnaA_CS"/>
</dbReference>
<dbReference type="FunFam" id="3.40.50.300:FF:000150">
    <property type="entry name" value="Chromosomal replication initiator protein DnaA"/>
    <property type="match status" value="1"/>
</dbReference>
<dbReference type="InterPro" id="IPR027417">
    <property type="entry name" value="P-loop_NTPase"/>
</dbReference>
<dbReference type="CDD" id="cd00009">
    <property type="entry name" value="AAA"/>
    <property type="match status" value="1"/>
</dbReference>
<comment type="subunit">
    <text evidence="8">Oligomerizes as a right-handed, spiral filament on DNA at oriC.</text>
</comment>
<dbReference type="PATRIC" id="fig|927704.6.peg.1"/>
<comment type="similarity">
    <text evidence="1 8 11">Belongs to the DnaA family.</text>
</comment>
<dbReference type="GO" id="GO:0006275">
    <property type="term" value="P:regulation of DNA replication"/>
    <property type="evidence" value="ECO:0007669"/>
    <property type="project" value="UniProtKB-UniRule"/>
</dbReference>
<dbReference type="GO" id="GO:0006270">
    <property type="term" value="P:DNA replication initiation"/>
    <property type="evidence" value="ECO:0007669"/>
    <property type="project" value="UniProtKB-UniRule"/>
</dbReference>
<dbReference type="Gene3D" id="3.40.50.300">
    <property type="entry name" value="P-loop containing nucleotide triphosphate hydrolases"/>
    <property type="match status" value="1"/>
</dbReference>
<dbReference type="OrthoDB" id="9807019at2"/>
<dbReference type="GO" id="GO:0008289">
    <property type="term" value="F:lipid binding"/>
    <property type="evidence" value="ECO:0007669"/>
    <property type="project" value="UniProtKB-KW"/>
</dbReference>
<dbReference type="InterPro" id="IPR013317">
    <property type="entry name" value="DnaA_dom"/>
</dbReference>
<dbReference type="InterPro" id="IPR038454">
    <property type="entry name" value="DnaA_N_sf"/>
</dbReference>
<comment type="caution">
    <text evidence="8">Lacks conserved residue(s) required for the propagation of feature annotation.</text>
</comment>
<dbReference type="Proteomes" id="UP000007887">
    <property type="component" value="Chromosome"/>
</dbReference>
<dbReference type="Gene3D" id="3.30.300.180">
    <property type="match status" value="1"/>
</dbReference>
<feature type="domain" description="Chromosomal replication initiator DnaA C-terminal" evidence="14">
    <location>
        <begin position="382"/>
        <end position="451"/>
    </location>
</feature>
<keyword evidence="4 8" id="KW-0547">Nucleotide-binding</keyword>
<gene>
    <name evidence="8 15" type="primary">dnaA</name>
    <name evidence="15" type="ordered locus">SELR_00010</name>
</gene>
<dbReference type="Pfam" id="PF08299">
    <property type="entry name" value="Bac_DnaA_C"/>
    <property type="match status" value="1"/>
</dbReference>
<keyword evidence="3 8" id="KW-0235">DNA replication</keyword>
<dbReference type="GO" id="GO:0005524">
    <property type="term" value="F:ATP binding"/>
    <property type="evidence" value="ECO:0007669"/>
    <property type="project" value="UniProtKB-UniRule"/>
</dbReference>
<dbReference type="HOGENOM" id="CLU_026910_3_1_9"/>
<dbReference type="eggNOG" id="COG0593">
    <property type="taxonomic scope" value="Bacteria"/>
</dbReference>
<reference evidence="15 16" key="1">
    <citation type="submission" date="2011-10" db="EMBL/GenBank/DDBJ databases">
        <title>Whole genome sequence of Selenomonas ruminantium subsp. lactilytica TAM6421.</title>
        <authorList>
            <person name="Oguchi A."/>
            <person name="Ankai A."/>
            <person name="Kaneko J."/>
            <person name="Yamada-Narita S."/>
            <person name="Fukui S."/>
            <person name="Takahashi M."/>
            <person name="Onodera T."/>
            <person name="Kojima S."/>
            <person name="Fushimi T."/>
            <person name="Abe N."/>
            <person name="Kamio Y."/>
            <person name="Yamazaki S."/>
            <person name="Fujita N."/>
        </authorList>
    </citation>
    <scope>NUCLEOTIDE SEQUENCE [LARGE SCALE GENOMIC DNA]</scope>
    <source>
        <strain evidence="16">NBRC 103574 / TAM6421</strain>
    </source>
</reference>
<dbReference type="EMBL" id="AP012292">
    <property type="protein sequence ID" value="BAL81709.1"/>
    <property type="molecule type" value="Genomic_DNA"/>
</dbReference>
<evidence type="ECO:0000259" key="14">
    <source>
        <dbReference type="SMART" id="SM00760"/>
    </source>
</evidence>
<evidence type="ECO:0000256" key="12">
    <source>
        <dbReference type="SAM" id="MobiDB-lite"/>
    </source>
</evidence>
<dbReference type="FunFam" id="1.10.8.60:FF:000003">
    <property type="entry name" value="Chromosomal replication initiator protein DnaA"/>
    <property type="match status" value="1"/>
</dbReference>
<evidence type="ECO:0000259" key="13">
    <source>
        <dbReference type="SMART" id="SM00382"/>
    </source>
</evidence>
<dbReference type="InterPro" id="IPR010921">
    <property type="entry name" value="Trp_repressor/repl_initiator"/>
</dbReference>
<keyword evidence="5 8" id="KW-0067">ATP-binding</keyword>
<evidence type="ECO:0000313" key="16">
    <source>
        <dbReference type="Proteomes" id="UP000007887"/>
    </source>
</evidence>
<evidence type="ECO:0000256" key="9">
    <source>
        <dbReference type="NCBIfam" id="TIGR00362"/>
    </source>
</evidence>
<dbReference type="CDD" id="cd06571">
    <property type="entry name" value="Bac_DnaA_C"/>
    <property type="match status" value="1"/>
</dbReference>
<evidence type="ECO:0000313" key="15">
    <source>
        <dbReference type="EMBL" id="BAL81709.1"/>
    </source>
</evidence>
<evidence type="ECO:0000256" key="7">
    <source>
        <dbReference type="ARBA" id="ARBA00023125"/>
    </source>
</evidence>
<dbReference type="PANTHER" id="PTHR30050">
    <property type="entry name" value="CHROMOSOMAL REPLICATION INITIATOR PROTEIN DNAA"/>
    <property type="match status" value="1"/>
</dbReference>
<comment type="domain">
    <text evidence="8">Domain I is involved in oligomerization and binding regulators, domain II is flexibile and of varying length in different bacteria, domain III forms the AAA+ region, while domain IV binds dsDNA.</text>
</comment>
<dbReference type="GO" id="GO:0005737">
    <property type="term" value="C:cytoplasm"/>
    <property type="evidence" value="ECO:0007669"/>
    <property type="project" value="UniProtKB-SubCell"/>
</dbReference>
<keyword evidence="2 8" id="KW-0963">Cytoplasm</keyword>
<dbReference type="AlphaFoldDB" id="I0GLS2"/>
<dbReference type="SMART" id="SM00760">
    <property type="entry name" value="Bac_DnaA_C"/>
    <property type="match status" value="1"/>
</dbReference>
<dbReference type="KEGG" id="sri:SELR_00010"/>
<feature type="region of interest" description="Domain I, interacts with DnaA modulators" evidence="8">
    <location>
        <begin position="1"/>
        <end position="92"/>
    </location>
</feature>
<name>I0GLS2_SELRL</name>
<dbReference type="InterPro" id="IPR020591">
    <property type="entry name" value="Chromosome_initiator_DnaA-like"/>
</dbReference>
<dbReference type="Pfam" id="PF11638">
    <property type="entry name" value="DnaA_N"/>
    <property type="match status" value="1"/>
</dbReference>
<dbReference type="PROSITE" id="PS01008">
    <property type="entry name" value="DNAA"/>
    <property type="match status" value="1"/>
</dbReference>
<proteinExistence type="inferred from homology"/>
<dbReference type="SMART" id="SM00382">
    <property type="entry name" value="AAA"/>
    <property type="match status" value="1"/>
</dbReference>
<dbReference type="SUPFAM" id="SSF52540">
    <property type="entry name" value="P-loop containing nucleoside triphosphate hydrolases"/>
    <property type="match status" value="1"/>
</dbReference>
<feature type="binding site" evidence="8">
    <location>
        <position position="183"/>
    </location>
    <ligand>
        <name>ATP</name>
        <dbReference type="ChEBI" id="CHEBI:30616"/>
    </ligand>
</feature>
<evidence type="ECO:0000256" key="8">
    <source>
        <dbReference type="HAMAP-Rule" id="MF_00377"/>
    </source>
</evidence>
<keyword evidence="7 8" id="KW-0238">DNA-binding</keyword>
<evidence type="ECO:0000256" key="6">
    <source>
        <dbReference type="ARBA" id="ARBA00023121"/>
    </source>
</evidence>
<dbReference type="RefSeq" id="WP_014423156.1">
    <property type="nucleotide sequence ID" value="NC_017068.1"/>
</dbReference>
<dbReference type="GO" id="GO:0005886">
    <property type="term" value="C:plasma membrane"/>
    <property type="evidence" value="ECO:0007669"/>
    <property type="project" value="TreeGrafter"/>
</dbReference>
<dbReference type="SUPFAM" id="SSF48295">
    <property type="entry name" value="TrpR-like"/>
    <property type="match status" value="1"/>
</dbReference>
<dbReference type="Gene3D" id="1.10.8.60">
    <property type="match status" value="1"/>
</dbReference>